<sequence>MTFHISICAFVVYAALTTLSAQTELAESMATLGLRSNWHSGEEEVHRLLRVPHGDNPTYPGLAPQYHRRIMNSPLVAFGTLDQQGRPWTTLWGGEVGFCRPIANNFLGVNTKADALFDPVMQELFAVQEEGASERQIVDERLVKPDGGRVMAALSIDLETRDRVKAAGRFVAGAVISRTDDGVGELQLAFEVQETLGNCPKYLNKKHITPHSPHPELLSNGNGLQLPKEAVELLQKADLFFISSKHGNGSMDVNHRGGPPGLLRLDRNEAGSVTLVFPEYSGNRLYQTLGNLQADPVCGLVVPDFETGNVLYVTGRTTTLIGDKASAYLPHTNLAVKVDVDEVRFVKDGLPFRGTVIDYSPYNPPVRRLLSEQQQDGSTPDAGPGTIATATLVQRDIITPTIARFVFDLTLGPLASKDKAPTKESLWQPGQHVTLDFGPELDHGWSHMREDDPQSLNDDFVRTFTISAPPSTSPDPKRVELEITARRHGPVTGLLWKWNLRAPLEVPVVGFGGSDGFRLPYGKESGTDVVFVAGGVGITPLMAQAKKLLESDKKSLKLLWTLRAGDLPLAVKVFEQLEGLDKVTNLFVTGRGMEQNSETLKRLRMSGVVIEERRVRSEDILELGEKGRRRYYCCTGTTLMTELSKWLKDEDMVYESFNY</sequence>
<evidence type="ECO:0000259" key="2">
    <source>
        <dbReference type="PROSITE" id="PS51384"/>
    </source>
</evidence>
<comment type="caution">
    <text evidence="3">The sequence shown here is derived from an EMBL/GenBank/DDBJ whole genome shotgun (WGS) entry which is preliminary data.</text>
</comment>
<dbReference type="PANTHER" id="PTHR42815:SF2">
    <property type="entry name" value="FAD-BINDING, PUTATIVE (AFU_ORTHOLOGUE AFUA_6G07600)-RELATED"/>
    <property type="match status" value="1"/>
</dbReference>
<keyword evidence="1" id="KW-0732">Signal</keyword>
<evidence type="ECO:0000313" key="3">
    <source>
        <dbReference type="EMBL" id="KAH6647628.1"/>
    </source>
</evidence>
<dbReference type="PANTHER" id="PTHR42815">
    <property type="entry name" value="FAD-BINDING, PUTATIVE (AFU_ORTHOLOGUE AFUA_6G07600)-RELATED"/>
    <property type="match status" value="1"/>
</dbReference>
<dbReference type="EMBL" id="JAGPXC010000008">
    <property type="protein sequence ID" value="KAH6647628.1"/>
    <property type="molecule type" value="Genomic_DNA"/>
</dbReference>
<organism evidence="3 4">
    <name type="scientific">Truncatella angustata</name>
    <dbReference type="NCBI Taxonomy" id="152316"/>
    <lineage>
        <taxon>Eukaryota</taxon>
        <taxon>Fungi</taxon>
        <taxon>Dikarya</taxon>
        <taxon>Ascomycota</taxon>
        <taxon>Pezizomycotina</taxon>
        <taxon>Sordariomycetes</taxon>
        <taxon>Xylariomycetidae</taxon>
        <taxon>Amphisphaeriales</taxon>
        <taxon>Sporocadaceae</taxon>
        <taxon>Truncatella</taxon>
    </lineage>
</organism>
<dbReference type="Gene3D" id="2.30.110.10">
    <property type="entry name" value="Electron Transport, Fmn-binding Protein, Chain A"/>
    <property type="match status" value="1"/>
</dbReference>
<dbReference type="OrthoDB" id="436496at2759"/>
<protein>
    <recommendedName>
        <fullName evidence="2">FAD-binding FR-type domain-containing protein</fullName>
    </recommendedName>
</protein>
<accession>A0A9P8RP75</accession>
<dbReference type="SUPFAM" id="SSF50475">
    <property type="entry name" value="FMN-binding split barrel"/>
    <property type="match status" value="1"/>
</dbReference>
<gene>
    <name evidence="3" type="ORF">BKA67DRAFT_578089</name>
</gene>
<dbReference type="Gene3D" id="3.40.50.80">
    <property type="entry name" value="Nucleotide-binding domain of ferredoxin-NADP reductase (FNR) module"/>
    <property type="match status" value="1"/>
</dbReference>
<proteinExistence type="predicted"/>
<evidence type="ECO:0000256" key="1">
    <source>
        <dbReference type="SAM" id="SignalP"/>
    </source>
</evidence>
<dbReference type="InterPro" id="IPR012349">
    <property type="entry name" value="Split_barrel_FMN-bd"/>
</dbReference>
<dbReference type="RefSeq" id="XP_045954140.1">
    <property type="nucleotide sequence ID" value="XM_046103674.1"/>
</dbReference>
<evidence type="ECO:0000313" key="4">
    <source>
        <dbReference type="Proteomes" id="UP000758603"/>
    </source>
</evidence>
<dbReference type="GO" id="GO:0016491">
    <property type="term" value="F:oxidoreductase activity"/>
    <property type="evidence" value="ECO:0007669"/>
    <property type="project" value="InterPro"/>
</dbReference>
<feature type="chain" id="PRO_5040383811" description="FAD-binding FR-type domain-containing protein" evidence="1">
    <location>
        <begin position="22"/>
        <end position="659"/>
    </location>
</feature>
<feature type="signal peptide" evidence="1">
    <location>
        <begin position="1"/>
        <end position="21"/>
    </location>
</feature>
<dbReference type="SUPFAM" id="SSF52343">
    <property type="entry name" value="Ferredoxin reductase-like, C-terminal NADP-linked domain"/>
    <property type="match status" value="1"/>
</dbReference>
<dbReference type="InterPro" id="IPR039261">
    <property type="entry name" value="FNR_nucleotide-bd"/>
</dbReference>
<dbReference type="InterPro" id="IPR017927">
    <property type="entry name" value="FAD-bd_FR_type"/>
</dbReference>
<keyword evidence="4" id="KW-1185">Reference proteome</keyword>
<dbReference type="AlphaFoldDB" id="A0A9P8RP75"/>
<reference evidence="3" key="1">
    <citation type="journal article" date="2021" name="Nat. Commun.">
        <title>Genetic determinants of endophytism in the Arabidopsis root mycobiome.</title>
        <authorList>
            <person name="Mesny F."/>
            <person name="Miyauchi S."/>
            <person name="Thiergart T."/>
            <person name="Pickel B."/>
            <person name="Atanasova L."/>
            <person name="Karlsson M."/>
            <person name="Huettel B."/>
            <person name="Barry K.W."/>
            <person name="Haridas S."/>
            <person name="Chen C."/>
            <person name="Bauer D."/>
            <person name="Andreopoulos W."/>
            <person name="Pangilinan J."/>
            <person name="LaButti K."/>
            <person name="Riley R."/>
            <person name="Lipzen A."/>
            <person name="Clum A."/>
            <person name="Drula E."/>
            <person name="Henrissat B."/>
            <person name="Kohler A."/>
            <person name="Grigoriev I.V."/>
            <person name="Martin F.M."/>
            <person name="Hacquard S."/>
        </authorList>
    </citation>
    <scope>NUCLEOTIDE SEQUENCE</scope>
    <source>
        <strain evidence="3">MPI-SDFR-AT-0073</strain>
    </source>
</reference>
<feature type="domain" description="FAD-binding FR-type" evidence="2">
    <location>
        <begin position="385"/>
        <end position="520"/>
    </location>
</feature>
<dbReference type="Proteomes" id="UP000758603">
    <property type="component" value="Unassembled WGS sequence"/>
</dbReference>
<dbReference type="PROSITE" id="PS51384">
    <property type="entry name" value="FAD_FR"/>
    <property type="match status" value="1"/>
</dbReference>
<dbReference type="GeneID" id="70132565"/>
<name>A0A9P8RP75_9PEZI</name>